<accession>A0A4Y3WGN9</accession>
<feature type="transmembrane region" description="Helical" evidence="6">
    <location>
        <begin position="55"/>
        <end position="77"/>
    </location>
</feature>
<keyword evidence="2" id="KW-1003">Cell membrane</keyword>
<evidence type="ECO:0008006" key="9">
    <source>
        <dbReference type="Google" id="ProtNLM"/>
    </source>
</evidence>
<comment type="caution">
    <text evidence="7">The sequence shown here is derived from an EMBL/GenBank/DDBJ whole genome shotgun (WGS) entry which is preliminary data.</text>
</comment>
<feature type="transmembrane region" description="Helical" evidence="6">
    <location>
        <begin position="216"/>
        <end position="238"/>
    </location>
</feature>
<dbReference type="Proteomes" id="UP000318825">
    <property type="component" value="Unassembled WGS sequence"/>
</dbReference>
<dbReference type="OrthoDB" id="259025at2"/>
<proteinExistence type="predicted"/>
<feature type="transmembrane region" description="Helical" evidence="6">
    <location>
        <begin position="83"/>
        <end position="101"/>
    </location>
</feature>
<dbReference type="InterPro" id="IPR019108">
    <property type="entry name" value="Caa3_assmbl_CtaG-rel"/>
</dbReference>
<evidence type="ECO:0000256" key="1">
    <source>
        <dbReference type="ARBA" id="ARBA00004651"/>
    </source>
</evidence>
<feature type="transmembrane region" description="Helical" evidence="6">
    <location>
        <begin position="140"/>
        <end position="160"/>
    </location>
</feature>
<name>A0A4Y3WGN9_NITWI</name>
<evidence type="ECO:0000256" key="5">
    <source>
        <dbReference type="ARBA" id="ARBA00023136"/>
    </source>
</evidence>
<reference evidence="7 8" key="1">
    <citation type="submission" date="2019-06" db="EMBL/GenBank/DDBJ databases">
        <title>Whole genome shotgun sequence of Nitrobacter winogradskyi NBRC 14297.</title>
        <authorList>
            <person name="Hosoyama A."/>
            <person name="Uohara A."/>
            <person name="Ohji S."/>
            <person name="Ichikawa N."/>
        </authorList>
    </citation>
    <scope>NUCLEOTIDE SEQUENCE [LARGE SCALE GENOMIC DNA]</scope>
    <source>
        <strain evidence="7 8">NBRC 14297</strain>
    </source>
</reference>
<keyword evidence="3 6" id="KW-0812">Transmembrane</keyword>
<evidence type="ECO:0000256" key="2">
    <source>
        <dbReference type="ARBA" id="ARBA00022475"/>
    </source>
</evidence>
<feature type="transmembrane region" description="Helical" evidence="6">
    <location>
        <begin position="24"/>
        <end position="43"/>
    </location>
</feature>
<dbReference type="AlphaFoldDB" id="A0A4Y3WGN9"/>
<evidence type="ECO:0000313" key="8">
    <source>
        <dbReference type="Proteomes" id="UP000318825"/>
    </source>
</evidence>
<feature type="transmembrane region" description="Helical" evidence="6">
    <location>
        <begin position="110"/>
        <end position="128"/>
    </location>
</feature>
<gene>
    <name evidence="7" type="ORF">NWI01_32430</name>
</gene>
<evidence type="ECO:0000256" key="4">
    <source>
        <dbReference type="ARBA" id="ARBA00022989"/>
    </source>
</evidence>
<feature type="transmembrane region" description="Helical" evidence="6">
    <location>
        <begin position="172"/>
        <end position="196"/>
    </location>
</feature>
<dbReference type="EMBL" id="BJNF01000102">
    <property type="protein sequence ID" value="GEC17351.1"/>
    <property type="molecule type" value="Genomic_DNA"/>
</dbReference>
<dbReference type="Pfam" id="PF09678">
    <property type="entry name" value="Caa3_CtaG"/>
    <property type="match status" value="1"/>
</dbReference>
<protein>
    <recommendedName>
        <fullName evidence="9">Cytochrome c oxidase assembly protein</fullName>
    </recommendedName>
</protein>
<evidence type="ECO:0000313" key="7">
    <source>
        <dbReference type="EMBL" id="GEC17351.1"/>
    </source>
</evidence>
<dbReference type="RefSeq" id="WP_141385082.1">
    <property type="nucleotide sequence ID" value="NZ_BJNF01000102.1"/>
</dbReference>
<evidence type="ECO:0000256" key="6">
    <source>
        <dbReference type="SAM" id="Phobius"/>
    </source>
</evidence>
<comment type="subcellular location">
    <subcellularLocation>
        <location evidence="1">Cell membrane</location>
        <topology evidence="1">Multi-pass membrane protein</topology>
    </subcellularLocation>
</comment>
<sequence length="254" mass="27193">MRQGADPYCGPAPLPEDLASSWNFDPLLIAVFAGVAAACLMMSRERRIAALKSPVALAGWAVLLTAFISPLCALASALFSARVFHHVLLVALAAPLFALAFPPRATLRRVPVSGLVLIHAICMWVWHTPGPYAFALDSTAAYWMMEASLFLSAFLLWQAVLDRRNHAGATLAALLATVIQMGMLGALLTFAARPLFDHHMATTLPYGLTPLDDQQLAGLLMWVPASMTYLAAAALLAARMLETHPLPAQGGRPA</sequence>
<dbReference type="GO" id="GO:0005886">
    <property type="term" value="C:plasma membrane"/>
    <property type="evidence" value="ECO:0007669"/>
    <property type="project" value="UniProtKB-SubCell"/>
</dbReference>
<organism evidence="7 8">
    <name type="scientific">Nitrobacter winogradskyi</name>
    <name type="common">Nitrobacter agilis</name>
    <dbReference type="NCBI Taxonomy" id="913"/>
    <lineage>
        <taxon>Bacteria</taxon>
        <taxon>Pseudomonadati</taxon>
        <taxon>Pseudomonadota</taxon>
        <taxon>Alphaproteobacteria</taxon>
        <taxon>Hyphomicrobiales</taxon>
        <taxon>Nitrobacteraceae</taxon>
        <taxon>Nitrobacter</taxon>
    </lineage>
</organism>
<keyword evidence="5 6" id="KW-0472">Membrane</keyword>
<keyword evidence="4 6" id="KW-1133">Transmembrane helix</keyword>
<evidence type="ECO:0000256" key="3">
    <source>
        <dbReference type="ARBA" id="ARBA00022692"/>
    </source>
</evidence>